<dbReference type="GO" id="GO:0016407">
    <property type="term" value="F:acetyltransferase activity"/>
    <property type="evidence" value="ECO:0007669"/>
    <property type="project" value="InterPro"/>
</dbReference>
<sequence length="311" mass="35832">MANIQTQPTYTNEQVEAYFNRLQVPRNRRQYDAASLTPEEQLEYLTVLLKHHFVRIPFENLSLHYSQHRQISTHPEELFNKIIGDNNGRGGYCMENNCLFATLLRSLGFKLFSAGARVFDGGKWSGWSHMVNIVTIGNKRYHTDVGFGANGPIVPMELDKSGPTQLHIYPATARLQWDNIPGNTDEHQRLWIYQHRINNESDFQTTYCFTELEFLPIDYSIMNYYTSTCQRSFFTRTIIGEKKLVSEDGETLIGNLILGNGDIKWRVNGVKEKEIAFASEEDRLKALEEHFGIHFSQSERDGIRGLASELK</sequence>
<dbReference type="Proteomes" id="UP000799778">
    <property type="component" value="Unassembled WGS sequence"/>
</dbReference>
<dbReference type="AlphaFoldDB" id="A0A6A5Y7F9"/>
<comment type="similarity">
    <text evidence="1 2">Belongs to the arylamine N-acetyltransferase family.</text>
</comment>
<protein>
    <submittedName>
        <fullName evidence="3">Cysteine proteinase</fullName>
    </submittedName>
</protein>
<name>A0A6A5Y7F9_9PLEO</name>
<evidence type="ECO:0000313" key="3">
    <source>
        <dbReference type="EMBL" id="KAF2020740.1"/>
    </source>
</evidence>
<dbReference type="OrthoDB" id="10260017at2759"/>
<dbReference type="PRINTS" id="PR01543">
    <property type="entry name" value="ANATRNSFRASE"/>
</dbReference>
<dbReference type="PANTHER" id="PTHR11786">
    <property type="entry name" value="N-HYDROXYARYLAMINE O-ACETYLTRANSFERASE"/>
    <property type="match status" value="1"/>
</dbReference>
<dbReference type="RefSeq" id="XP_033389079.1">
    <property type="nucleotide sequence ID" value="XM_033533445.1"/>
</dbReference>
<dbReference type="Pfam" id="PF00797">
    <property type="entry name" value="Acetyltransf_2"/>
    <property type="match status" value="1"/>
</dbReference>
<dbReference type="Gene3D" id="3.30.2140.20">
    <property type="match status" value="1"/>
</dbReference>
<keyword evidence="2" id="KW-0808">Transferase</keyword>
<accession>A0A6A5Y7F9</accession>
<evidence type="ECO:0000256" key="1">
    <source>
        <dbReference type="ARBA" id="ARBA00006547"/>
    </source>
</evidence>
<evidence type="ECO:0000256" key="2">
    <source>
        <dbReference type="RuleBase" id="RU003452"/>
    </source>
</evidence>
<dbReference type="InterPro" id="IPR053710">
    <property type="entry name" value="Arylamine_NAT_domain_sf"/>
</dbReference>
<dbReference type="GeneID" id="54290842"/>
<dbReference type="InterPro" id="IPR001447">
    <property type="entry name" value="Arylamine_N-AcTrfase"/>
</dbReference>
<dbReference type="PANTHER" id="PTHR11786:SF0">
    <property type="entry name" value="ARYLAMINE N-ACETYLTRANSFERASE 4-RELATED"/>
    <property type="match status" value="1"/>
</dbReference>
<dbReference type="SUPFAM" id="SSF54001">
    <property type="entry name" value="Cysteine proteinases"/>
    <property type="match status" value="1"/>
</dbReference>
<keyword evidence="2" id="KW-0012">Acyltransferase</keyword>
<dbReference type="InterPro" id="IPR038765">
    <property type="entry name" value="Papain-like_cys_pep_sf"/>
</dbReference>
<keyword evidence="4" id="KW-1185">Reference proteome</keyword>
<dbReference type="EMBL" id="ML978066">
    <property type="protein sequence ID" value="KAF2020740.1"/>
    <property type="molecule type" value="Genomic_DNA"/>
</dbReference>
<gene>
    <name evidence="3" type="ORF">BU24DRAFT_487297</name>
</gene>
<organism evidence="3 4">
    <name type="scientific">Aaosphaeria arxii CBS 175.79</name>
    <dbReference type="NCBI Taxonomy" id="1450172"/>
    <lineage>
        <taxon>Eukaryota</taxon>
        <taxon>Fungi</taxon>
        <taxon>Dikarya</taxon>
        <taxon>Ascomycota</taxon>
        <taxon>Pezizomycotina</taxon>
        <taxon>Dothideomycetes</taxon>
        <taxon>Pleosporomycetidae</taxon>
        <taxon>Pleosporales</taxon>
        <taxon>Pleosporales incertae sedis</taxon>
        <taxon>Aaosphaeria</taxon>
    </lineage>
</organism>
<reference evidence="3" key="1">
    <citation type="journal article" date="2020" name="Stud. Mycol.">
        <title>101 Dothideomycetes genomes: a test case for predicting lifestyles and emergence of pathogens.</title>
        <authorList>
            <person name="Haridas S."/>
            <person name="Albert R."/>
            <person name="Binder M."/>
            <person name="Bloem J."/>
            <person name="Labutti K."/>
            <person name="Salamov A."/>
            <person name="Andreopoulos B."/>
            <person name="Baker S."/>
            <person name="Barry K."/>
            <person name="Bills G."/>
            <person name="Bluhm B."/>
            <person name="Cannon C."/>
            <person name="Castanera R."/>
            <person name="Culley D."/>
            <person name="Daum C."/>
            <person name="Ezra D."/>
            <person name="Gonzalez J."/>
            <person name="Henrissat B."/>
            <person name="Kuo A."/>
            <person name="Liang C."/>
            <person name="Lipzen A."/>
            <person name="Lutzoni F."/>
            <person name="Magnuson J."/>
            <person name="Mondo S."/>
            <person name="Nolan M."/>
            <person name="Ohm R."/>
            <person name="Pangilinan J."/>
            <person name="Park H.-J."/>
            <person name="Ramirez L."/>
            <person name="Alfaro M."/>
            <person name="Sun H."/>
            <person name="Tritt A."/>
            <person name="Yoshinaga Y."/>
            <person name="Zwiers L.-H."/>
            <person name="Turgeon B."/>
            <person name="Goodwin S."/>
            <person name="Spatafora J."/>
            <person name="Crous P."/>
            <person name="Grigoriev I."/>
        </authorList>
    </citation>
    <scope>NUCLEOTIDE SEQUENCE</scope>
    <source>
        <strain evidence="3">CBS 175.79</strain>
    </source>
</reference>
<evidence type="ECO:0000313" key="4">
    <source>
        <dbReference type="Proteomes" id="UP000799778"/>
    </source>
</evidence>
<proteinExistence type="inferred from homology"/>